<organism evidence="1">
    <name type="scientific">uncultured Caudovirales phage</name>
    <dbReference type="NCBI Taxonomy" id="2100421"/>
    <lineage>
        <taxon>Viruses</taxon>
        <taxon>Duplodnaviria</taxon>
        <taxon>Heunggongvirae</taxon>
        <taxon>Uroviricota</taxon>
        <taxon>Caudoviricetes</taxon>
        <taxon>Peduoviridae</taxon>
        <taxon>Maltschvirus</taxon>
        <taxon>Maltschvirus maltsch</taxon>
    </lineage>
</organism>
<evidence type="ECO:0000313" key="1">
    <source>
        <dbReference type="EMBL" id="CAB4241706.1"/>
    </source>
</evidence>
<dbReference type="EMBL" id="LR797824">
    <property type="protein sequence ID" value="CAB4241706.1"/>
    <property type="molecule type" value="Genomic_DNA"/>
</dbReference>
<accession>A0A6J5T9X3</accession>
<sequence>MMYSVFKILQEGGRQLLLIKQADDSFSFAVYDEHSGNTLMRMSETTIESLERAIAVIKEQ</sequence>
<name>A0A6J5T9X3_9CAUD</name>
<reference evidence="1" key="1">
    <citation type="submission" date="2020-05" db="EMBL/GenBank/DDBJ databases">
        <authorList>
            <person name="Chiriac C."/>
            <person name="Salcher M."/>
            <person name="Ghai R."/>
            <person name="Kavagutti S V."/>
        </authorList>
    </citation>
    <scope>NUCLEOTIDE SEQUENCE</scope>
</reference>
<protein>
    <submittedName>
        <fullName evidence="1">Uncharacterized protein</fullName>
    </submittedName>
</protein>
<proteinExistence type="predicted"/>
<gene>
    <name evidence="1" type="ORF">UFOVP71_244</name>
</gene>